<keyword evidence="8" id="KW-0963">Cytoplasm</keyword>
<dbReference type="FunFam" id="3.40.50.300:FF:001538">
    <property type="entry name" value="Adenylate kinase 8"/>
    <property type="match status" value="1"/>
</dbReference>
<dbReference type="PANTHER" id="PTHR23359">
    <property type="entry name" value="NUCLEOTIDE KINASE"/>
    <property type="match status" value="1"/>
</dbReference>
<dbReference type="GO" id="GO:0036126">
    <property type="term" value="C:sperm flagellum"/>
    <property type="evidence" value="ECO:0007669"/>
    <property type="project" value="Ensembl"/>
</dbReference>
<comment type="catalytic activity">
    <reaction evidence="3">
        <text>a ribonucleoside 5'-diphosphate + ATP = a ribonucleoside 5'-triphosphate + ADP</text>
        <dbReference type="Rhea" id="RHEA:18113"/>
        <dbReference type="ChEBI" id="CHEBI:30616"/>
        <dbReference type="ChEBI" id="CHEBI:57930"/>
        <dbReference type="ChEBI" id="CHEBI:61557"/>
        <dbReference type="ChEBI" id="CHEBI:456216"/>
        <dbReference type="EC" id="2.7.4.6"/>
    </reaction>
</comment>
<dbReference type="EMBL" id="AAQR03116690">
    <property type="status" value="NOT_ANNOTATED_CDS"/>
    <property type="molecule type" value="Genomic_DNA"/>
</dbReference>
<dbReference type="CDD" id="cd22979">
    <property type="entry name" value="DD_AK8"/>
    <property type="match status" value="1"/>
</dbReference>
<dbReference type="GeneTree" id="ENSGT00940000161613"/>
<dbReference type="FunFam" id="3.40.50.300:FF:001617">
    <property type="entry name" value="Adenylate kinase 8"/>
    <property type="match status" value="1"/>
</dbReference>
<evidence type="ECO:0000256" key="15">
    <source>
        <dbReference type="ARBA" id="ARBA00038690"/>
    </source>
</evidence>
<evidence type="ECO:0000256" key="13">
    <source>
        <dbReference type="ARBA" id="ARBA00029501"/>
    </source>
</evidence>
<dbReference type="SUPFAM" id="SSF52540">
    <property type="entry name" value="P-loop containing nucleoside triphosphate hydrolases"/>
    <property type="match status" value="2"/>
</dbReference>
<evidence type="ECO:0000256" key="8">
    <source>
        <dbReference type="ARBA" id="ARBA00022490"/>
    </source>
</evidence>
<evidence type="ECO:0000256" key="12">
    <source>
        <dbReference type="ARBA" id="ARBA00022840"/>
    </source>
</evidence>
<evidence type="ECO:0000256" key="9">
    <source>
        <dbReference type="ARBA" id="ARBA00022679"/>
    </source>
</evidence>
<comment type="subunit">
    <text evidence="15">Interacts with CFAP45 and CFAP52; CFAP45 and AK8 dimerization may create a cavity at the interface of the dimer that can accommodate AMP.</text>
</comment>
<dbReference type="EMBL" id="AAQR03116688">
    <property type="status" value="NOT_ANNOTATED_CDS"/>
    <property type="molecule type" value="Genomic_DNA"/>
</dbReference>
<keyword evidence="10" id="KW-0547">Nucleotide-binding</keyword>
<comment type="subcellular location">
    <subcellularLocation>
        <location evidence="4">Cytoplasm</location>
        <location evidence="4">Cytosol</location>
    </subcellularLocation>
</comment>
<evidence type="ECO:0000313" key="18">
    <source>
        <dbReference type="Ensembl" id="ENSOGAP00000022520.1"/>
    </source>
</evidence>
<comment type="catalytic activity">
    <reaction evidence="2">
        <text>AMP + ATP = 2 ADP</text>
        <dbReference type="Rhea" id="RHEA:12973"/>
        <dbReference type="ChEBI" id="CHEBI:30616"/>
        <dbReference type="ChEBI" id="CHEBI:456215"/>
        <dbReference type="ChEBI" id="CHEBI:456216"/>
        <dbReference type="EC" id="2.7.4.3"/>
    </reaction>
</comment>
<reference evidence="19" key="1">
    <citation type="submission" date="2011-03" db="EMBL/GenBank/DDBJ databases">
        <title>Version 3 of the genome sequence of Otolemur garnettii (Bushbaby).</title>
        <authorList>
            <consortium name="The Broad Institute Genome Sequencing Platform"/>
            <person name="Di Palma F."/>
            <person name="Johnson J."/>
            <person name="Lander E.S."/>
            <person name="Lindblad-Toh K."/>
            <person name="Jaffe D.B."/>
            <person name="Gnerre S."/>
            <person name="MacCallum I."/>
            <person name="Przybylski D."/>
            <person name="Ribeiro F.J."/>
            <person name="Burton J.N."/>
            <person name="Walker B.J."/>
            <person name="Sharpe T."/>
            <person name="Hall G."/>
        </authorList>
    </citation>
    <scope>NUCLEOTIDE SEQUENCE [LARGE SCALE GENOMIC DNA]</scope>
</reference>
<dbReference type="GO" id="GO:0005829">
    <property type="term" value="C:cytosol"/>
    <property type="evidence" value="ECO:0007669"/>
    <property type="project" value="UniProtKB-SubCell"/>
</dbReference>
<dbReference type="EMBL" id="AAQR03116686">
    <property type="status" value="NOT_ANNOTATED_CDS"/>
    <property type="molecule type" value="Genomic_DNA"/>
</dbReference>
<dbReference type="HAMAP" id="MF_00235">
    <property type="entry name" value="Adenylate_kinase_Adk"/>
    <property type="match status" value="1"/>
</dbReference>
<dbReference type="EMBL" id="AAQR03116689">
    <property type="status" value="NOT_ANNOTATED_CDS"/>
    <property type="molecule type" value="Genomic_DNA"/>
</dbReference>
<dbReference type="eggNOG" id="KOG3079">
    <property type="taxonomic scope" value="Eukaryota"/>
</dbReference>
<dbReference type="EC" id="2.7.4.3" evidence="6"/>
<evidence type="ECO:0000313" key="19">
    <source>
        <dbReference type="Proteomes" id="UP000005225"/>
    </source>
</evidence>
<evidence type="ECO:0000256" key="5">
    <source>
        <dbReference type="ARBA" id="ARBA00007220"/>
    </source>
</evidence>
<evidence type="ECO:0000256" key="3">
    <source>
        <dbReference type="ARBA" id="ARBA00000937"/>
    </source>
</evidence>
<dbReference type="InterPro" id="IPR027417">
    <property type="entry name" value="P-loop_NTPase"/>
</dbReference>
<evidence type="ECO:0000256" key="11">
    <source>
        <dbReference type="ARBA" id="ARBA00022777"/>
    </source>
</evidence>
<protein>
    <recommendedName>
        <fullName evidence="13">Adenylate kinase 8</fullName>
        <ecNumber evidence="6">2.7.4.3</ecNumber>
        <ecNumber evidence="7">2.7.4.6</ecNumber>
    </recommendedName>
    <alternativeName>
        <fullName evidence="16">ATP-AMP transphosphorylase 8</fullName>
    </alternativeName>
</protein>
<dbReference type="EC" id="2.7.4.6" evidence="7"/>
<dbReference type="eggNOG" id="KOG3078">
    <property type="taxonomic scope" value="Eukaryota"/>
</dbReference>
<dbReference type="GO" id="GO:0016208">
    <property type="term" value="F:AMP binding"/>
    <property type="evidence" value="ECO:0007669"/>
    <property type="project" value="Ensembl"/>
</dbReference>
<reference evidence="18" key="3">
    <citation type="submission" date="2025-09" db="UniProtKB">
        <authorList>
            <consortium name="Ensembl"/>
        </authorList>
    </citation>
    <scope>IDENTIFICATION</scope>
</reference>
<dbReference type="InParanoid" id="H0Y2C7"/>
<dbReference type="SUPFAM" id="SSF57774">
    <property type="entry name" value="Microbial and mitochondrial ADK, insert 'zinc finger' domain"/>
    <property type="match status" value="2"/>
</dbReference>
<name>H0Y2C7_OTOGA</name>
<evidence type="ECO:0000256" key="7">
    <source>
        <dbReference type="ARBA" id="ARBA00012966"/>
    </source>
</evidence>
<evidence type="ECO:0000256" key="2">
    <source>
        <dbReference type="ARBA" id="ARBA00000582"/>
    </source>
</evidence>
<comment type="function">
    <text evidence="14">Nucleoside monophosphate (NMP) kinase that catalyzes the reversible transfer of the terminal phosphate group between nucleoside triphosphates and monophosphates. Has highest activity toward AMP, and weaker activity toward dAMP, CMP and dCMP. Also displays broad nucleoside diphosphate kinase activity.</text>
</comment>
<dbReference type="GO" id="GO:0005524">
    <property type="term" value="F:ATP binding"/>
    <property type="evidence" value="ECO:0007669"/>
    <property type="project" value="UniProtKB-KW"/>
</dbReference>
<dbReference type="CDD" id="cd01428">
    <property type="entry name" value="ADK"/>
    <property type="match status" value="2"/>
</dbReference>
<keyword evidence="11 17" id="KW-0418">Kinase</keyword>
<keyword evidence="9 17" id="KW-0808">Transferase</keyword>
<dbReference type="GO" id="GO:0004550">
    <property type="term" value="F:nucleoside diphosphate kinase activity"/>
    <property type="evidence" value="ECO:0007669"/>
    <property type="project" value="UniProtKB-EC"/>
</dbReference>
<dbReference type="FunCoup" id="H0Y2C7">
    <property type="interactions" value="310"/>
</dbReference>
<evidence type="ECO:0000256" key="16">
    <source>
        <dbReference type="ARBA" id="ARBA00042874"/>
    </source>
</evidence>
<proteinExistence type="inferred from homology"/>
<sequence length="479" mass="54938">MDATTAPHLIPAEMPQYGEANHIFELMQNMLEQLLIHQPEEPIPFMIKHLHRNNDNVPKVIILGPPASGKTTIAMWLCKHLNTNLLSVDNLIVKEFSVLATEARKHYQKTKTVPSMLLIKLMEERLAEEDCIRRGWILDGIPETREQALIIQSRGIIPRHVVLLSALDTVLIERNLGKRIDPYTGEIYHTTFDWPPQSEIQSRLMVPSGISEMETARRLLEYHRNIVRILPSYPKILKVISADQPCVDVFYQALTYVQTNHRSNAPFTPRVLLCGPLGSGKSLQAALLAQKYSLVNVCCGQLLKEAVADQTKFGELIRPYFEKKMAVPDNLVTKVLSQRLDQQDCIQRGWVLHGFPRDLDQAHLMNTLGYSPNRVFFLNVPFDSIIERLTLRRTDPVTGERYHLMYKPPPTIEIQARLMQNPKDSEEQVRLKMDLYYRNSADLEQFYGQAITLNGDQDPYTVFEYIESGIINPLPQRIP</sequence>
<dbReference type="GO" id="GO:0004017">
    <property type="term" value="F:AMP kinase activity"/>
    <property type="evidence" value="ECO:0007669"/>
    <property type="project" value="UniProtKB-EC"/>
</dbReference>
<dbReference type="EMBL" id="AAQR03116685">
    <property type="status" value="NOT_ANNOTATED_CDS"/>
    <property type="molecule type" value="Genomic_DNA"/>
</dbReference>
<dbReference type="RefSeq" id="XP_003794923.1">
    <property type="nucleotide sequence ID" value="XM_003794875.3"/>
</dbReference>
<accession>H0Y2C7</accession>
<evidence type="ECO:0000256" key="17">
    <source>
        <dbReference type="RuleBase" id="RU003330"/>
    </source>
</evidence>
<dbReference type="GeneID" id="100955775"/>
<dbReference type="STRING" id="30611.ENSOGAP00000022520"/>
<comment type="similarity">
    <text evidence="5 17">Belongs to the adenylate kinase family.</text>
</comment>
<dbReference type="KEGG" id="oga:100955775"/>
<evidence type="ECO:0000256" key="6">
    <source>
        <dbReference type="ARBA" id="ARBA00012955"/>
    </source>
</evidence>
<dbReference type="EMBL" id="AAQR03116687">
    <property type="status" value="NOT_ANNOTATED_CDS"/>
    <property type="molecule type" value="Genomic_DNA"/>
</dbReference>
<evidence type="ECO:0000256" key="1">
    <source>
        <dbReference type="ARBA" id="ARBA00000082"/>
    </source>
</evidence>
<evidence type="ECO:0000256" key="10">
    <source>
        <dbReference type="ARBA" id="ARBA00022741"/>
    </source>
</evidence>
<dbReference type="PRINTS" id="PR00094">
    <property type="entry name" value="ADENYLTKNASE"/>
</dbReference>
<evidence type="ECO:0000256" key="14">
    <source>
        <dbReference type="ARBA" id="ARBA00037483"/>
    </source>
</evidence>
<organism evidence="18 19">
    <name type="scientific">Otolemur garnettii</name>
    <name type="common">Small-eared galago</name>
    <name type="synonym">Garnett's greater bushbaby</name>
    <dbReference type="NCBI Taxonomy" id="30611"/>
    <lineage>
        <taxon>Eukaryota</taxon>
        <taxon>Metazoa</taxon>
        <taxon>Chordata</taxon>
        <taxon>Craniata</taxon>
        <taxon>Vertebrata</taxon>
        <taxon>Euteleostomi</taxon>
        <taxon>Mammalia</taxon>
        <taxon>Eutheria</taxon>
        <taxon>Euarchontoglires</taxon>
        <taxon>Primates</taxon>
        <taxon>Strepsirrhini</taxon>
        <taxon>Lorisiformes</taxon>
        <taxon>Galagidae</taxon>
        <taxon>Otolemur</taxon>
    </lineage>
</organism>
<keyword evidence="19" id="KW-1185">Reference proteome</keyword>
<dbReference type="Gene3D" id="3.40.50.300">
    <property type="entry name" value="P-loop containing nucleotide triphosphate hydrolases"/>
    <property type="match status" value="2"/>
</dbReference>
<dbReference type="InterPro" id="IPR036193">
    <property type="entry name" value="ADK_active_lid_dom_sf"/>
</dbReference>
<dbReference type="AlphaFoldDB" id="H0Y2C7"/>
<dbReference type="InterPro" id="IPR000850">
    <property type="entry name" value="Adenylat/UMP-CMP_kin"/>
</dbReference>
<dbReference type="OrthoDB" id="522106at2759"/>
<gene>
    <name evidence="18" type="primary">AK8</name>
</gene>
<reference evidence="18" key="2">
    <citation type="submission" date="2025-08" db="UniProtKB">
        <authorList>
            <consortium name="Ensembl"/>
        </authorList>
    </citation>
    <scope>IDENTIFICATION</scope>
</reference>
<dbReference type="GO" id="GO:0005930">
    <property type="term" value="C:axoneme"/>
    <property type="evidence" value="ECO:0007669"/>
    <property type="project" value="Ensembl"/>
</dbReference>
<dbReference type="GO" id="GO:0036431">
    <property type="term" value="F:dCMP kinase activity"/>
    <property type="evidence" value="ECO:0007669"/>
    <property type="project" value="Ensembl"/>
</dbReference>
<comment type="catalytic activity">
    <reaction evidence="1">
        <text>a 2'-deoxyribonucleoside 5'-diphosphate + ATP = a 2'-deoxyribonucleoside 5'-triphosphate + ADP</text>
        <dbReference type="Rhea" id="RHEA:44640"/>
        <dbReference type="ChEBI" id="CHEBI:30616"/>
        <dbReference type="ChEBI" id="CHEBI:61560"/>
        <dbReference type="ChEBI" id="CHEBI:73316"/>
        <dbReference type="ChEBI" id="CHEBI:456216"/>
        <dbReference type="EC" id="2.7.4.6"/>
    </reaction>
</comment>
<keyword evidence="12" id="KW-0067">ATP-binding</keyword>
<dbReference type="HOGENOM" id="CLU_044905_0_0_1"/>
<dbReference type="GO" id="GO:0021591">
    <property type="term" value="P:ventricular system development"/>
    <property type="evidence" value="ECO:0007669"/>
    <property type="project" value="Ensembl"/>
</dbReference>
<dbReference type="OMA" id="DCIRRGW"/>
<dbReference type="Ensembl" id="ENSOGAT00000029985.1">
    <property type="protein sequence ID" value="ENSOGAP00000022520.1"/>
    <property type="gene ID" value="ENSOGAG00000034450.1"/>
</dbReference>
<dbReference type="CTD" id="158067"/>
<dbReference type="Proteomes" id="UP000005225">
    <property type="component" value="Unassembled WGS sequence"/>
</dbReference>
<evidence type="ECO:0000256" key="4">
    <source>
        <dbReference type="ARBA" id="ARBA00004514"/>
    </source>
</evidence>
<dbReference type="Pfam" id="PF00406">
    <property type="entry name" value="ADK"/>
    <property type="match status" value="2"/>
</dbReference>